<accession>C7NGF9</accession>
<sequence>MPTTRPRHLVTESDELAAALDSAHRRWPGLSRSRLVVRLALEGERLHREHAAEESARRRRILESARDEFAGIGSVEAVRAARDEEWPA</sequence>
<dbReference type="AlphaFoldDB" id="C7NGF9"/>
<protein>
    <submittedName>
        <fullName evidence="1">Uncharacterized protein</fullName>
    </submittedName>
</protein>
<dbReference type="eggNOG" id="ENOG5033KIA">
    <property type="taxonomic scope" value="Bacteria"/>
</dbReference>
<dbReference type="EMBL" id="CP001686">
    <property type="protein sequence ID" value="ACV06067.1"/>
    <property type="molecule type" value="Genomic_DNA"/>
</dbReference>
<evidence type="ECO:0000313" key="1">
    <source>
        <dbReference type="EMBL" id="ACV06067.1"/>
    </source>
</evidence>
<dbReference type="HOGENOM" id="CLU_189865_0_0_11"/>
<dbReference type="KEGG" id="kse:Ksed_10220"/>
<gene>
    <name evidence="1" type="ordered locus">Ksed_10220</name>
</gene>
<proteinExistence type="predicted"/>
<keyword evidence="2" id="KW-1185">Reference proteome</keyword>
<organism evidence="1 2">
    <name type="scientific">Kytococcus sedentarius (strain ATCC 14392 / DSM 20547 / JCM 11482 / CCUG 33030 / NBRC 15357 / NCTC 11040 / CCM 314 / 541)</name>
    <name type="common">Micrococcus sedentarius</name>
    <dbReference type="NCBI Taxonomy" id="478801"/>
    <lineage>
        <taxon>Bacteria</taxon>
        <taxon>Bacillati</taxon>
        <taxon>Actinomycetota</taxon>
        <taxon>Actinomycetes</taxon>
        <taxon>Micrococcales</taxon>
        <taxon>Kytococcaceae</taxon>
        <taxon>Kytococcus</taxon>
    </lineage>
</organism>
<name>C7NGF9_KYTSD</name>
<evidence type="ECO:0000313" key="2">
    <source>
        <dbReference type="Proteomes" id="UP000006666"/>
    </source>
</evidence>
<reference evidence="1 2" key="1">
    <citation type="journal article" date="2009" name="Stand. Genomic Sci.">
        <title>Complete genome sequence of Kytococcus sedentarius type strain (541).</title>
        <authorList>
            <person name="Sims D."/>
            <person name="Brettin T."/>
            <person name="Detter J.C."/>
            <person name="Han C."/>
            <person name="Lapidus A."/>
            <person name="Copeland A."/>
            <person name="Glavina Del Rio T."/>
            <person name="Nolan M."/>
            <person name="Chen F."/>
            <person name="Lucas S."/>
            <person name="Tice H."/>
            <person name="Cheng J.F."/>
            <person name="Bruce D."/>
            <person name="Goodwin L."/>
            <person name="Pitluck S."/>
            <person name="Ovchinnikova G."/>
            <person name="Pati A."/>
            <person name="Ivanova N."/>
            <person name="Mavrommatis K."/>
            <person name="Chen A."/>
            <person name="Palaniappan K."/>
            <person name="D'haeseleer P."/>
            <person name="Chain P."/>
            <person name="Bristow J."/>
            <person name="Eisen J.A."/>
            <person name="Markowitz V."/>
            <person name="Hugenholtz P."/>
            <person name="Schneider S."/>
            <person name="Goker M."/>
            <person name="Pukall R."/>
            <person name="Kyrpides N.C."/>
            <person name="Klenk H.P."/>
        </authorList>
    </citation>
    <scope>NUCLEOTIDE SEQUENCE [LARGE SCALE GENOMIC DNA]</scope>
    <source>
        <strain evidence="2">ATCC 14392 / DSM 20547 / JCM 11482 / CCUG 33030 / NBRC 15357 / NCTC 11040 / CCM 314 / 541</strain>
    </source>
</reference>
<dbReference type="Proteomes" id="UP000006666">
    <property type="component" value="Chromosome"/>
</dbReference>
<dbReference type="RefSeq" id="WP_015779012.1">
    <property type="nucleotide sequence ID" value="NC_013169.1"/>
</dbReference>